<feature type="transmembrane region" description="Helical" evidence="2">
    <location>
        <begin position="100"/>
        <end position="121"/>
    </location>
</feature>
<dbReference type="PANTHER" id="PTHR34292:SF2">
    <property type="entry name" value="OUTER SPORE WALL PROTEIN LDS1"/>
    <property type="match status" value="1"/>
</dbReference>
<keyword evidence="2" id="KW-0812">Transmembrane</keyword>
<sequence length="421" mass="46002">MPQETTNFPASYVVIGAYRLAHDPALWKPMWADIAGAAKKAGLVAALWGVLTWPIQRAFVHLFMRGSGTVLGFSGLYSSISSKADKIDDSLPFVIPLPSLQGFATLMFVLSQCSTIMELWLRRRLRRARTLAYGETVKSRGKSAEWWTDYYEEWEEPPTQRAMQAAKRQSLYARLATPIVRMVVLKVFLLPLDWIPFFTLGISAFVRSLSLGRQLHAPLFASKRMTPLQVEVWMMERSFAYRQFGFAAALVENIPLLGLVLSISNRVGAAMYAHDLEKRQQLFRSGQLAKLKPNETYSEKDPRKPSTPHARPAVGPVGDGMGSGVPGEFGALTGGGVSSGVQQEGRQHLSIPRPFEGGSKSGEEPPSYSASEAQRIIADSADAAGGLGLAPAHAAEEKGEEASTGGIKRRVPPPPVPPRKS</sequence>
<feature type="transmembrane region" description="Helical" evidence="2">
    <location>
        <begin position="34"/>
        <end position="55"/>
    </location>
</feature>
<dbReference type="GeneID" id="37027245"/>
<feature type="compositionally biased region" description="Gly residues" evidence="1">
    <location>
        <begin position="317"/>
        <end position="338"/>
    </location>
</feature>
<evidence type="ECO:0000256" key="2">
    <source>
        <dbReference type="SAM" id="Phobius"/>
    </source>
</evidence>
<keyword evidence="4" id="KW-1185">Reference proteome</keyword>
<evidence type="ECO:0000313" key="3">
    <source>
        <dbReference type="EMBL" id="PWN29428.1"/>
    </source>
</evidence>
<gene>
    <name evidence="3" type="ORF">BDZ90DRAFT_230301</name>
</gene>
<evidence type="ECO:0000313" key="4">
    <source>
        <dbReference type="Proteomes" id="UP000245884"/>
    </source>
</evidence>
<organism evidence="3 4">
    <name type="scientific">Jaminaea rosea</name>
    <dbReference type="NCBI Taxonomy" id="1569628"/>
    <lineage>
        <taxon>Eukaryota</taxon>
        <taxon>Fungi</taxon>
        <taxon>Dikarya</taxon>
        <taxon>Basidiomycota</taxon>
        <taxon>Ustilaginomycotina</taxon>
        <taxon>Exobasidiomycetes</taxon>
        <taxon>Microstromatales</taxon>
        <taxon>Microstromatales incertae sedis</taxon>
        <taxon>Jaminaea</taxon>
    </lineage>
</organism>
<feature type="transmembrane region" description="Helical" evidence="2">
    <location>
        <begin position="62"/>
        <end position="80"/>
    </location>
</feature>
<accession>A0A316UXC8</accession>
<dbReference type="InterPro" id="IPR052786">
    <property type="entry name" value="Spore_wall_assembly"/>
</dbReference>
<dbReference type="STRING" id="1569628.A0A316UXC8"/>
<dbReference type="Proteomes" id="UP000245884">
    <property type="component" value="Unassembled WGS sequence"/>
</dbReference>
<feature type="region of interest" description="Disordered" evidence="1">
    <location>
        <begin position="291"/>
        <end position="421"/>
    </location>
</feature>
<name>A0A316UXC8_9BASI</name>
<protein>
    <submittedName>
        <fullName evidence="3">Uncharacterized protein</fullName>
    </submittedName>
</protein>
<feature type="compositionally biased region" description="Pro residues" evidence="1">
    <location>
        <begin position="412"/>
        <end position="421"/>
    </location>
</feature>
<proteinExistence type="predicted"/>
<feature type="compositionally biased region" description="Low complexity" evidence="1">
    <location>
        <begin position="378"/>
        <end position="393"/>
    </location>
</feature>
<dbReference type="PANTHER" id="PTHR34292">
    <property type="entry name" value="OUTER SPORE WALL PROTEIN LDS1"/>
    <property type="match status" value="1"/>
</dbReference>
<dbReference type="EMBL" id="KZ819663">
    <property type="protein sequence ID" value="PWN29428.1"/>
    <property type="molecule type" value="Genomic_DNA"/>
</dbReference>
<keyword evidence="2" id="KW-1133">Transmembrane helix</keyword>
<evidence type="ECO:0000256" key="1">
    <source>
        <dbReference type="SAM" id="MobiDB-lite"/>
    </source>
</evidence>
<dbReference type="OrthoDB" id="10012223at2759"/>
<keyword evidence="2" id="KW-0472">Membrane</keyword>
<dbReference type="RefSeq" id="XP_025364040.1">
    <property type="nucleotide sequence ID" value="XM_025505422.1"/>
</dbReference>
<reference evidence="3 4" key="1">
    <citation type="journal article" date="2018" name="Mol. Biol. Evol.">
        <title>Broad Genomic Sampling Reveals a Smut Pathogenic Ancestry of the Fungal Clade Ustilaginomycotina.</title>
        <authorList>
            <person name="Kijpornyongpan T."/>
            <person name="Mondo S.J."/>
            <person name="Barry K."/>
            <person name="Sandor L."/>
            <person name="Lee J."/>
            <person name="Lipzen A."/>
            <person name="Pangilinan J."/>
            <person name="LaButti K."/>
            <person name="Hainaut M."/>
            <person name="Henrissat B."/>
            <person name="Grigoriev I.V."/>
            <person name="Spatafora J.W."/>
            <person name="Aime M.C."/>
        </authorList>
    </citation>
    <scope>NUCLEOTIDE SEQUENCE [LARGE SCALE GENOMIC DNA]</scope>
    <source>
        <strain evidence="3 4">MCA 5214</strain>
    </source>
</reference>
<dbReference type="AlphaFoldDB" id="A0A316UXC8"/>